<feature type="transmembrane region" description="Helical" evidence="2">
    <location>
        <begin position="994"/>
        <end position="1019"/>
    </location>
</feature>
<dbReference type="PANTHER" id="PTHR23071:SF1">
    <property type="entry name" value="GPI ETHANOLAMINE PHOSPHATE TRANSFERASE 3"/>
    <property type="match status" value="1"/>
</dbReference>
<proteinExistence type="predicted"/>
<accession>A0A976QTS9</accession>
<feature type="transmembrane region" description="Helical" evidence="2">
    <location>
        <begin position="858"/>
        <end position="877"/>
    </location>
</feature>
<dbReference type="Proteomes" id="UP000244811">
    <property type="component" value="Chromosome 1"/>
</dbReference>
<keyword evidence="2" id="KW-0812">Transmembrane</keyword>
<evidence type="ECO:0008006" key="5">
    <source>
        <dbReference type="Google" id="ProtNLM"/>
    </source>
</evidence>
<sequence length="1239" mass="141107">MASDTSSNGSNSRFLVFVLVVILASVLDFIGSLSYYFNFEGKNIFMPYYSDRNTLPFPLLFPEFDLSSYSNGSFNDGTNNTHNISTDNTSNRVIKSKNSNRSRGADEMCYRRLLLEYDQYRLNDSNIFENVPKKGFIVPKDSPPGWLTYTSIDKLVLNLLDAYRFDYVVYDPLLANNKKDLRNIFRNRMDSFYSLFKTPGNNSSQPRDKDRSRLHKLISSYPTLTVFAVKGIMSGDTRNVGMVAGNLNPTDLKLDHLPYQCHSNNLELNLLGDVTSYDLAPNCFKNHITNKHKNTVNDIYNADQMVYDNYKTYIDSSDCLILHLVGADHLSHCGGRNTDEMSNIMDNYNKFVKDLIDEYKKRKNYMILFFGDHGQKESGSHGDDTVEEMETFLLVHSDLKLRDFKGDRCPVSETPVGYRLNHSVLNGQVEAGFTYGYQYTQDICTTSSLLLNLPIPFHSEGFIIPTAVPVVTGPDGRDLTEKFLVQLHHVNVHHLLRIVDLLSQNPEVKLNERKYERILAKRLELANMYTIVRLVDTASSAAKQGGGQVFTQAGVEKLYSDYSCLCKRLSAMTSELVNESTRSFTFHYLYVCIIIKYVAIVMLLYCLVGTLRFYQFPRSVAVIDAQMDLGKSKGLDSEGNGQGGGLDGDFKSPGKDVLVRRVFFRLLRSVLGSLLLSVMLGTRFKLTVPDDVPLLGSLMGEGASRSFTVRWPLGVFKGLLSLTQQYTGLLSRFFVIEEYDIYLHFSLLYSSFLTLFLLYDLPLLVRSYRALLGSKVIKAVEYSSSALRTFYYNVGRFSLRKLTTILYSIVFYLVVVSECALYSHDTISRHMMVIFMLIETAPFLLRGGYLSKAVRNRLFLVFCLLKFSSFFHDYRLFFFSSDLPSASWILREKALNLFEVSLLSLTVFYVVLVRVLKKFHKMPLSDCKNNFEFSFVCCARVFKRRGAMLVVYTITFFCVLINYALTTQSSLIGVHRFIHNLHNAYNMKMFVASLFAWAALVLFVLSLLGMLFNPFDLFFNTDKGRRSKGRNADPNSSVNSATTSTYRVSSFLLYLMPQMCFLIFLICGQKKSFQILIGLFMLYHTCFILTCKNSNFYLSHALLLQTVADVVYFANGSVDKLLNLNFQTGFIFVNNYYSPISDPTVVFDTMSLHMLFAMVLMFSYFNSASLRYDLHGGPGHSNFFDLDTLDRFRSYVESVDAKFSLGSTAGDDHLASGSRPNIISRKTFTLRKIIHVITL</sequence>
<evidence type="ECO:0000256" key="2">
    <source>
        <dbReference type="SAM" id="Phobius"/>
    </source>
</evidence>
<dbReference type="GO" id="GO:0006506">
    <property type="term" value="P:GPI anchor biosynthetic process"/>
    <property type="evidence" value="ECO:0007669"/>
    <property type="project" value="InterPro"/>
</dbReference>
<dbReference type="Gene3D" id="3.40.720.10">
    <property type="entry name" value="Alkaline Phosphatase, subunit A"/>
    <property type="match status" value="1"/>
</dbReference>
<dbReference type="EMBL" id="CP056069">
    <property type="protein sequence ID" value="UKK00123.2"/>
    <property type="molecule type" value="Genomic_DNA"/>
</dbReference>
<feature type="transmembrane region" description="Helical" evidence="2">
    <location>
        <begin position="805"/>
        <end position="823"/>
    </location>
</feature>
<dbReference type="InterPro" id="IPR017850">
    <property type="entry name" value="Alkaline_phosphatase_core_sf"/>
</dbReference>
<feature type="transmembrane region" description="Helical" evidence="2">
    <location>
        <begin position="1096"/>
        <end position="1114"/>
    </location>
</feature>
<feature type="transmembrane region" description="Helical" evidence="2">
    <location>
        <begin position="741"/>
        <end position="759"/>
    </location>
</feature>
<dbReference type="PANTHER" id="PTHR23071">
    <property type="entry name" value="PHOSPHATIDYLINOSITOL GLYCAN"/>
    <property type="match status" value="1"/>
</dbReference>
<protein>
    <recommendedName>
        <fullName evidence="5">Integral membrane protein</fullName>
    </recommendedName>
</protein>
<dbReference type="AlphaFoldDB" id="A0A976QTS9"/>
<keyword evidence="2" id="KW-0472">Membrane</keyword>
<feature type="region of interest" description="Disordered" evidence="1">
    <location>
        <begin position="78"/>
        <end position="100"/>
    </location>
</feature>
<name>A0A976QTS9_THEOR</name>
<feature type="transmembrane region" description="Helical" evidence="2">
    <location>
        <begin position="588"/>
        <end position="608"/>
    </location>
</feature>
<organism evidence="3 4">
    <name type="scientific">Theileria orientalis</name>
    <dbReference type="NCBI Taxonomy" id="68886"/>
    <lineage>
        <taxon>Eukaryota</taxon>
        <taxon>Sar</taxon>
        <taxon>Alveolata</taxon>
        <taxon>Apicomplexa</taxon>
        <taxon>Aconoidasida</taxon>
        <taxon>Piroplasmida</taxon>
        <taxon>Theileriidae</taxon>
        <taxon>Theileria</taxon>
    </lineage>
</organism>
<dbReference type="SUPFAM" id="SSF53649">
    <property type="entry name" value="Alkaline phosphatase-like"/>
    <property type="match status" value="1"/>
</dbReference>
<feature type="transmembrane region" description="Helical" evidence="2">
    <location>
        <begin position="1072"/>
        <end position="1089"/>
    </location>
</feature>
<feature type="transmembrane region" description="Helical" evidence="2">
    <location>
        <begin position="662"/>
        <end position="684"/>
    </location>
</feature>
<evidence type="ECO:0000256" key="1">
    <source>
        <dbReference type="SAM" id="MobiDB-lite"/>
    </source>
</evidence>
<feature type="transmembrane region" description="Helical" evidence="2">
    <location>
        <begin position="12"/>
        <end position="37"/>
    </location>
</feature>
<dbReference type="InterPro" id="IPR039524">
    <property type="entry name" value="PIGO/GPI13"/>
</dbReference>
<feature type="transmembrane region" description="Helical" evidence="2">
    <location>
        <begin position="1048"/>
        <end position="1066"/>
    </location>
</feature>
<feature type="transmembrane region" description="Helical" evidence="2">
    <location>
        <begin position="949"/>
        <end position="974"/>
    </location>
</feature>
<keyword evidence="2" id="KW-1133">Transmembrane helix</keyword>
<feature type="transmembrane region" description="Helical" evidence="2">
    <location>
        <begin position="897"/>
        <end position="916"/>
    </location>
</feature>
<evidence type="ECO:0000313" key="3">
    <source>
        <dbReference type="EMBL" id="UKK00123.2"/>
    </source>
</evidence>
<feature type="transmembrane region" description="Helical" evidence="2">
    <location>
        <begin position="829"/>
        <end position="846"/>
    </location>
</feature>
<feature type="transmembrane region" description="Helical" evidence="2">
    <location>
        <begin position="1145"/>
        <end position="1165"/>
    </location>
</feature>
<dbReference type="GO" id="GO:0005789">
    <property type="term" value="C:endoplasmic reticulum membrane"/>
    <property type="evidence" value="ECO:0007669"/>
    <property type="project" value="TreeGrafter"/>
</dbReference>
<gene>
    <name evidence="3" type="ORF">MACK_000193</name>
</gene>
<evidence type="ECO:0000313" key="4">
    <source>
        <dbReference type="Proteomes" id="UP000244811"/>
    </source>
</evidence>
<feature type="compositionally biased region" description="Polar residues" evidence="1">
    <location>
        <begin position="78"/>
        <end position="93"/>
    </location>
</feature>
<reference evidence="3" key="1">
    <citation type="submission" date="2022-07" db="EMBL/GenBank/DDBJ databases">
        <title>Evaluation of T. orientalis genome assembly methods using nanopore sequencing and analysis of variation between genomes.</title>
        <authorList>
            <person name="Yam J."/>
            <person name="Micallef M.L."/>
            <person name="Liu M."/>
            <person name="Djordjevic S.P."/>
            <person name="Bogema D.R."/>
            <person name="Jenkins C."/>
        </authorList>
    </citation>
    <scope>NUCLEOTIDE SEQUENCE</scope>
    <source>
        <strain evidence="3">Goon Nure</strain>
    </source>
</reference>
<dbReference type="GO" id="GO:0051377">
    <property type="term" value="F:mannose-ethanolamine phosphotransferase activity"/>
    <property type="evidence" value="ECO:0007669"/>
    <property type="project" value="TreeGrafter"/>
</dbReference>